<accession>A0A318SB19</accession>
<dbReference type="Gene3D" id="3.20.20.80">
    <property type="entry name" value="Glycosidases"/>
    <property type="match status" value="4"/>
</dbReference>
<dbReference type="SUPFAM" id="SSF51445">
    <property type="entry name" value="(Trans)glycosidases"/>
    <property type="match status" value="1"/>
</dbReference>
<comment type="caution">
    <text evidence="2">The sequence shown here is derived from an EMBL/GenBank/DDBJ whole genome shotgun (WGS) entry which is preliminary data.</text>
</comment>
<dbReference type="Pfam" id="PF00128">
    <property type="entry name" value="Alpha-amylase"/>
    <property type="match status" value="1"/>
</dbReference>
<organism evidence="2 3">
    <name type="scientific">Deinococcus yavapaiensis KR-236</name>
    <dbReference type="NCBI Taxonomy" id="694435"/>
    <lineage>
        <taxon>Bacteria</taxon>
        <taxon>Thermotogati</taxon>
        <taxon>Deinococcota</taxon>
        <taxon>Deinococci</taxon>
        <taxon>Deinococcales</taxon>
        <taxon>Deinococcaceae</taxon>
        <taxon>Deinococcus</taxon>
    </lineage>
</organism>
<dbReference type="Proteomes" id="UP000248326">
    <property type="component" value="Unassembled WGS sequence"/>
</dbReference>
<name>A0A318SB19_9DEIO</name>
<dbReference type="NCBIfam" id="TIGR02401">
    <property type="entry name" value="trehalose_TreY"/>
    <property type="match status" value="1"/>
</dbReference>
<feature type="domain" description="Glycosyl hydrolase family 13 catalytic" evidence="1">
    <location>
        <begin position="20"/>
        <end position="791"/>
    </location>
</feature>
<dbReference type="OrthoDB" id="9805159at2"/>
<evidence type="ECO:0000313" key="2">
    <source>
        <dbReference type="EMBL" id="PYE56258.1"/>
    </source>
</evidence>
<keyword evidence="3" id="KW-1185">Reference proteome</keyword>
<proteinExistence type="predicted"/>
<dbReference type="GO" id="GO:0047470">
    <property type="term" value="F:(1,4)-alpha-D-glucan 1-alpha-D-glucosylmutase activity"/>
    <property type="evidence" value="ECO:0007669"/>
    <property type="project" value="TreeGrafter"/>
</dbReference>
<dbReference type="InterPro" id="IPR006047">
    <property type="entry name" value="GH13_cat_dom"/>
</dbReference>
<reference evidence="2 3" key="1">
    <citation type="submission" date="2018-06" db="EMBL/GenBank/DDBJ databases">
        <title>Genomic Encyclopedia of Type Strains, Phase IV (KMG-IV): sequencing the most valuable type-strain genomes for metagenomic binning, comparative biology and taxonomic classification.</title>
        <authorList>
            <person name="Goeker M."/>
        </authorList>
    </citation>
    <scope>NUCLEOTIDE SEQUENCE [LARGE SCALE GENOMIC DNA]</scope>
    <source>
        <strain evidence="2 3">DSM 18048</strain>
    </source>
</reference>
<dbReference type="RefSeq" id="WP_110884782.1">
    <property type="nucleotide sequence ID" value="NZ_QJSX01000001.1"/>
</dbReference>
<protein>
    <submittedName>
        <fullName evidence="2">Maltooligosyl trehalose synthase</fullName>
    </submittedName>
</protein>
<dbReference type="EMBL" id="QJSX01000001">
    <property type="protein sequence ID" value="PYE56258.1"/>
    <property type="molecule type" value="Genomic_DNA"/>
</dbReference>
<dbReference type="InterPro" id="IPR012767">
    <property type="entry name" value="Trehalose_TreY"/>
</dbReference>
<dbReference type="SMART" id="SM00642">
    <property type="entry name" value="Aamy"/>
    <property type="match status" value="1"/>
</dbReference>
<dbReference type="GO" id="GO:0030980">
    <property type="term" value="P:alpha-glucan catabolic process"/>
    <property type="evidence" value="ECO:0007669"/>
    <property type="project" value="TreeGrafter"/>
</dbReference>
<sequence>MPARIPRATYRLQLHKDFTFADARRILPYLERLGISDVYLSPPFQAVAGSTHGYNLVAHDRLSAELGGEENFRALASELRSRAMGCVVDFVPNHMGIAGGENRLWEDVLENGLSSRFADFFDIEWQPLKRSLDGKVLLPTLGDQYGRVLENGELKLERTHGRILLRYYERVFPVSPKSLTPLLERATRLTELPEDHPDRMEFESIALSARNLPDAADSDLAARRTRAREKEVLRRRLRTLSQSSAEVGAALDAVIAEYNAPDNVDLLDELIQRQNYRLAFWRVAGEEINYRRFFDINDLAALRMEDPAVFEETHGLLFDLVEEGLVTGVRLDHTDGLYDPLGYFRALQERRARQAGEEARDLPLYVVAEKILEPGETLPDRWPIHGTTGYDFLAQLNGVFVKRDVEGDFSALYRRFTGETQPYEELLYEGKRLIMRSALASEINVLAERLERLAEADRRSRDFTLTALRTAIIETIACFPVYRTYVRPDGTRERADNGHIEKAIRGAKRRARELSPAVFDFLAEVLRARDGRYLDFALKFQQVTGPVTAKGAEDTAFYRFARLVSLNEVGGDPGHFGMPLEDFHKEAARRANKWPHAMIATSTHDTKRGEDTRARINVLTELHDSWVAYLSSWGRLARSYARDVEDVRAPSLADEYLFYQNVLGAWPLDGNFDGFADRLVDYMMKAIREAKRFTSWTNQNVEYEEGVEAFVRGMLADEAFTRDMTALHERVSPYGAQNGLSQVLVKFTAPGVPDTYQGSEVWNQSLVDPDNRRPVDYAKLEEFTRQIDGGQDDKIGLADRLLQAYEDGGVKLLVSHVALNARREHATLFSEGDYVPLDAGEHVVAFARALGKQAAVVLAPRLTLTLTKGQAPWALGDGWSDLSVPMPTSGTYVNVFTGEQHAVGRGKILRLADVFAHFPLALLIRA</sequence>
<evidence type="ECO:0000313" key="3">
    <source>
        <dbReference type="Proteomes" id="UP000248326"/>
    </source>
</evidence>
<evidence type="ECO:0000259" key="1">
    <source>
        <dbReference type="SMART" id="SM00642"/>
    </source>
</evidence>
<gene>
    <name evidence="2" type="ORF">DES52_10162</name>
</gene>
<dbReference type="PANTHER" id="PTHR10357">
    <property type="entry name" value="ALPHA-AMYLASE FAMILY MEMBER"/>
    <property type="match status" value="1"/>
</dbReference>
<dbReference type="AlphaFoldDB" id="A0A318SB19"/>
<dbReference type="PANTHER" id="PTHR10357:SF216">
    <property type="entry name" value="MALTOOLIGOSYL TREHALOSE SYNTHASE-RELATED"/>
    <property type="match status" value="1"/>
</dbReference>
<dbReference type="InterPro" id="IPR017853">
    <property type="entry name" value="GH"/>
</dbReference>
<dbReference type="GO" id="GO:0005992">
    <property type="term" value="P:trehalose biosynthetic process"/>
    <property type="evidence" value="ECO:0007669"/>
    <property type="project" value="TreeGrafter"/>
</dbReference>
<dbReference type="CDD" id="cd11336">
    <property type="entry name" value="AmyAc_MTSase"/>
    <property type="match status" value="1"/>
</dbReference>